<name>A0A1G7HHL5_9RHOB</name>
<dbReference type="CDD" id="cd06849">
    <property type="entry name" value="lipoyl_domain"/>
    <property type="match status" value="1"/>
</dbReference>
<dbReference type="GO" id="GO:0045254">
    <property type="term" value="C:pyruvate dehydrogenase complex"/>
    <property type="evidence" value="ECO:0007669"/>
    <property type="project" value="InterPro"/>
</dbReference>
<evidence type="ECO:0000313" key="8">
    <source>
        <dbReference type="EMBL" id="SDE99888.1"/>
    </source>
</evidence>
<dbReference type="Pfam" id="PF00198">
    <property type="entry name" value="2-oxoacid_dh"/>
    <property type="match status" value="1"/>
</dbReference>
<dbReference type="AlphaFoldDB" id="A0A1G7HHL5"/>
<accession>A0A1G7HHL5</accession>
<dbReference type="GO" id="GO:0006086">
    <property type="term" value="P:pyruvate decarboxylation to acetyl-CoA"/>
    <property type="evidence" value="ECO:0007669"/>
    <property type="project" value="InterPro"/>
</dbReference>
<gene>
    <name evidence="8" type="ORF">SAMN04488567_3160</name>
</gene>
<dbReference type="PANTHER" id="PTHR23151:SF90">
    <property type="entry name" value="DIHYDROLIPOYLLYSINE-RESIDUE ACETYLTRANSFERASE COMPONENT OF PYRUVATE DEHYDROGENASE COMPLEX, MITOCHONDRIAL-RELATED"/>
    <property type="match status" value="1"/>
</dbReference>
<dbReference type="SUPFAM" id="SSF47005">
    <property type="entry name" value="Peripheral subunit-binding domain of 2-oxo acid dehydrogenase complex"/>
    <property type="match status" value="1"/>
</dbReference>
<dbReference type="EMBL" id="FNAT01000006">
    <property type="protein sequence ID" value="SDE99888.1"/>
    <property type="molecule type" value="Genomic_DNA"/>
</dbReference>
<sequence>MPTEVVLPSLSAGMEDAIIARWLKAEGDDVAPGEVLAEIETDKATMELEAETAGRLGRLLCQSGERAAVGEAIALVLAGDEDPSALDAEAPKPAPEPEADRNEVAASPVSEQPAPSRRKAASPLARRVAAEWGVALDGLPGSGPAGRVVRVDVERARDAAEPADAAAEVDPPAAPKASRVPEARDPAIPAGIGAHDAIPHSGMRRTIARRLHEAKTTIPHFYLEADCDIAALLEMRGRVNEGRDRAERISVNDLVVKAAALALRKVPRANAVWTEDATLQLRSVDISIAVATEDGLVTPILREADRKGLGTISAEVKELAARAREGRLRPEEYQGGGFSISNLGMYGVKSFAAIVNPPQSCILAVGAAETRPVGRDGEIVLAPVMSCTLSVDHRSVDGALGAEWLAAFKAAIQNPMTLLL</sequence>
<dbReference type="Gene3D" id="2.40.50.100">
    <property type="match status" value="1"/>
</dbReference>
<dbReference type="OrthoDB" id="9805770at2"/>
<feature type="domain" description="Peripheral subunit-binding (PSBD)" evidence="7">
    <location>
        <begin position="120"/>
        <end position="157"/>
    </location>
</feature>
<feature type="region of interest" description="Disordered" evidence="5">
    <location>
        <begin position="84"/>
        <end position="122"/>
    </location>
</feature>
<feature type="region of interest" description="Disordered" evidence="5">
    <location>
        <begin position="159"/>
        <end position="182"/>
    </location>
</feature>
<comment type="cofactor">
    <cofactor evidence="1 4">
        <name>(R)-lipoate</name>
        <dbReference type="ChEBI" id="CHEBI:83088"/>
    </cofactor>
</comment>
<keyword evidence="3 4" id="KW-0450">Lipoyl</keyword>
<dbReference type="InterPro" id="IPR000089">
    <property type="entry name" value="Biotin_lipoyl"/>
</dbReference>
<evidence type="ECO:0000259" key="6">
    <source>
        <dbReference type="PROSITE" id="PS50968"/>
    </source>
</evidence>
<keyword evidence="8" id="KW-0670">Pyruvate</keyword>
<dbReference type="SUPFAM" id="SSF52777">
    <property type="entry name" value="CoA-dependent acyltransferases"/>
    <property type="match status" value="1"/>
</dbReference>
<dbReference type="InterPro" id="IPR011053">
    <property type="entry name" value="Single_hybrid_motif"/>
</dbReference>
<feature type="domain" description="Lipoyl-binding" evidence="6">
    <location>
        <begin position="2"/>
        <end position="77"/>
    </location>
</feature>
<dbReference type="PROSITE" id="PS50968">
    <property type="entry name" value="BIOTINYL_LIPOYL"/>
    <property type="match status" value="1"/>
</dbReference>
<keyword evidence="4 8" id="KW-0808">Transferase</keyword>
<dbReference type="EC" id="2.3.1.-" evidence="4"/>
<dbReference type="InterPro" id="IPR045257">
    <property type="entry name" value="E2/Pdx1"/>
</dbReference>
<evidence type="ECO:0000256" key="2">
    <source>
        <dbReference type="ARBA" id="ARBA00007317"/>
    </source>
</evidence>
<dbReference type="PANTHER" id="PTHR23151">
    <property type="entry name" value="DIHYDROLIPOAMIDE ACETYL/SUCCINYL-TRANSFERASE-RELATED"/>
    <property type="match status" value="1"/>
</dbReference>
<evidence type="ECO:0000256" key="4">
    <source>
        <dbReference type="RuleBase" id="RU003423"/>
    </source>
</evidence>
<dbReference type="Gene3D" id="4.10.320.10">
    <property type="entry name" value="E3-binding domain"/>
    <property type="match status" value="1"/>
</dbReference>
<keyword evidence="4" id="KW-0012">Acyltransferase</keyword>
<dbReference type="InterPro" id="IPR003016">
    <property type="entry name" value="2-oxoA_DH_lipoyl-BS"/>
</dbReference>
<dbReference type="InterPro" id="IPR023213">
    <property type="entry name" value="CAT-like_dom_sf"/>
</dbReference>
<proteinExistence type="inferred from homology"/>
<reference evidence="9" key="1">
    <citation type="submission" date="2016-10" db="EMBL/GenBank/DDBJ databases">
        <authorList>
            <person name="Varghese N."/>
            <person name="Submissions S."/>
        </authorList>
    </citation>
    <scope>NUCLEOTIDE SEQUENCE [LARGE SCALE GENOMIC DNA]</scope>
    <source>
        <strain evidence="9">DSM 21424</strain>
    </source>
</reference>
<dbReference type="Pfam" id="PF02817">
    <property type="entry name" value="E3_binding"/>
    <property type="match status" value="1"/>
</dbReference>
<comment type="similarity">
    <text evidence="2 4">Belongs to the 2-oxoacid dehydrogenase family.</text>
</comment>
<evidence type="ECO:0000313" key="9">
    <source>
        <dbReference type="Proteomes" id="UP000198922"/>
    </source>
</evidence>
<evidence type="ECO:0000259" key="7">
    <source>
        <dbReference type="PROSITE" id="PS51826"/>
    </source>
</evidence>
<dbReference type="InterPro" id="IPR004167">
    <property type="entry name" value="PSBD"/>
</dbReference>
<dbReference type="PROSITE" id="PS51826">
    <property type="entry name" value="PSBD"/>
    <property type="match status" value="1"/>
</dbReference>
<dbReference type="Gene3D" id="3.30.559.10">
    <property type="entry name" value="Chloramphenicol acetyltransferase-like domain"/>
    <property type="match status" value="1"/>
</dbReference>
<evidence type="ECO:0000256" key="5">
    <source>
        <dbReference type="SAM" id="MobiDB-lite"/>
    </source>
</evidence>
<dbReference type="InterPro" id="IPR036625">
    <property type="entry name" value="E3-bd_dom_sf"/>
</dbReference>
<evidence type="ECO:0000256" key="1">
    <source>
        <dbReference type="ARBA" id="ARBA00001938"/>
    </source>
</evidence>
<dbReference type="InterPro" id="IPR001078">
    <property type="entry name" value="2-oxoacid_DH_actylTfrase"/>
</dbReference>
<feature type="compositionally biased region" description="Low complexity" evidence="5">
    <location>
        <begin position="162"/>
        <end position="171"/>
    </location>
</feature>
<dbReference type="SUPFAM" id="SSF51230">
    <property type="entry name" value="Single hybrid motif"/>
    <property type="match status" value="1"/>
</dbReference>
<dbReference type="PROSITE" id="PS00189">
    <property type="entry name" value="LIPOYL"/>
    <property type="match status" value="1"/>
</dbReference>
<dbReference type="GO" id="GO:0016746">
    <property type="term" value="F:acyltransferase activity"/>
    <property type="evidence" value="ECO:0007669"/>
    <property type="project" value="UniProtKB-KW"/>
</dbReference>
<dbReference type="RefSeq" id="WP_090113572.1">
    <property type="nucleotide sequence ID" value="NZ_FNAT01000006.1"/>
</dbReference>
<dbReference type="FunFam" id="3.30.559.10:FF:000003">
    <property type="entry name" value="Acetyltransferase component of pyruvate dehydrogenase complex"/>
    <property type="match status" value="1"/>
</dbReference>
<dbReference type="STRING" id="521013.SAMN04488567_3160"/>
<protein>
    <recommendedName>
        <fullName evidence="4">Dihydrolipoamide acetyltransferase component of pyruvate dehydrogenase complex</fullName>
        <ecNumber evidence="4">2.3.1.-</ecNumber>
    </recommendedName>
</protein>
<organism evidence="8 9">
    <name type="scientific">Limimaricola pyoseonensis</name>
    <dbReference type="NCBI Taxonomy" id="521013"/>
    <lineage>
        <taxon>Bacteria</taxon>
        <taxon>Pseudomonadati</taxon>
        <taxon>Pseudomonadota</taxon>
        <taxon>Alphaproteobacteria</taxon>
        <taxon>Rhodobacterales</taxon>
        <taxon>Paracoccaceae</taxon>
        <taxon>Limimaricola</taxon>
    </lineage>
</organism>
<evidence type="ECO:0000256" key="3">
    <source>
        <dbReference type="ARBA" id="ARBA00022823"/>
    </source>
</evidence>
<dbReference type="Proteomes" id="UP000198922">
    <property type="component" value="Unassembled WGS sequence"/>
</dbReference>
<keyword evidence="9" id="KW-1185">Reference proteome</keyword>
<dbReference type="Pfam" id="PF00364">
    <property type="entry name" value="Biotin_lipoyl"/>
    <property type="match status" value="1"/>
</dbReference>